<keyword evidence="12" id="KW-1185">Reference proteome</keyword>
<dbReference type="STRING" id="5454.A0A163KW36"/>
<dbReference type="SUPFAM" id="SSF51445">
    <property type="entry name" value="(Trans)glycosidases"/>
    <property type="match status" value="1"/>
</dbReference>
<dbReference type="InterPro" id="IPR017853">
    <property type="entry name" value="GH"/>
</dbReference>
<dbReference type="Proteomes" id="UP000076837">
    <property type="component" value="Unassembled WGS sequence"/>
</dbReference>
<dbReference type="InterPro" id="IPR001547">
    <property type="entry name" value="Glyco_hydro_5"/>
</dbReference>
<evidence type="ECO:0000256" key="9">
    <source>
        <dbReference type="ARBA" id="ARBA00038929"/>
    </source>
</evidence>
<comment type="subcellular location">
    <subcellularLocation>
        <location evidence="1">Secreted</location>
    </subcellularLocation>
</comment>
<comment type="catalytic activity">
    <reaction evidence="8">
        <text>Successive hydrolysis of beta-D-glucose units from the non-reducing ends of (1-&gt;3)-beta-D-glucans, releasing alpha-glucose.</text>
        <dbReference type="EC" id="3.2.1.58"/>
    </reaction>
</comment>
<sequence>MVARSTLSAFLLGLVSTVLATPITTQKGDYVNWRKFHANGVNLGGWLAQEASIDPYWWDQHCRGTVDEWNCCIKLGDQCHSVFEKRYATYITAKDIDKLASGGVNLIRIPTTYAAWVKIPGAGYHSGNQRKYFKRVADYAIKKYGMHVVVDLHSLPGGVNGLDIGERVGKWDWFNNQTNFDLSLKAVDAALHFIQSSGSPRSYSLAPINEPADEPDFSKFGTPAALTDTGADWVLKYFKAVIARAEAVNCKIPIMLQGSFRGEPSWSGHFSYNTNIVFDVHNYYFALPIDSGNITSRLCADAKTLAGDGKFPVFVGEWAIETGANNKFANRAKNLNTGLYAYNKYTQGNAYWTGKYLGNVSVAGEGTKRDYWNYASFIDTGIINEKQGKFYCH</sequence>
<evidence type="ECO:0000256" key="6">
    <source>
        <dbReference type="ARBA" id="ARBA00023295"/>
    </source>
</evidence>
<evidence type="ECO:0000313" key="11">
    <source>
        <dbReference type="EMBL" id="KZM27292.1"/>
    </source>
</evidence>
<evidence type="ECO:0000313" key="12">
    <source>
        <dbReference type="Proteomes" id="UP000076837"/>
    </source>
</evidence>
<name>A0A163KW36_DIDRA</name>
<accession>A0A163KW36</accession>
<organism evidence="11 12">
    <name type="scientific">Didymella rabiei</name>
    <name type="common">Chickpea ascochyta blight fungus</name>
    <name type="synonym">Mycosphaerella rabiei</name>
    <dbReference type="NCBI Taxonomy" id="5454"/>
    <lineage>
        <taxon>Eukaryota</taxon>
        <taxon>Fungi</taxon>
        <taxon>Dikarya</taxon>
        <taxon>Ascomycota</taxon>
        <taxon>Pezizomycotina</taxon>
        <taxon>Dothideomycetes</taxon>
        <taxon>Pleosporomycetidae</taxon>
        <taxon>Pleosporales</taxon>
        <taxon>Pleosporineae</taxon>
        <taxon>Didymellaceae</taxon>
        <taxon>Ascochyta</taxon>
    </lineage>
</organism>
<dbReference type="Pfam" id="PF00150">
    <property type="entry name" value="Cellulase"/>
    <property type="match status" value="1"/>
</dbReference>
<evidence type="ECO:0000256" key="7">
    <source>
        <dbReference type="ARBA" id="ARBA00023316"/>
    </source>
</evidence>
<proteinExistence type="inferred from homology"/>
<keyword evidence="7" id="KW-0961">Cell wall biogenesis/degradation</keyword>
<dbReference type="GO" id="GO:0004338">
    <property type="term" value="F:glucan exo-1,3-beta-glucosidase activity"/>
    <property type="evidence" value="ECO:0007669"/>
    <property type="project" value="UniProtKB-EC"/>
</dbReference>
<comment type="similarity">
    <text evidence="2 10">Belongs to the glycosyl hydrolase 5 (cellulase A) family.</text>
</comment>
<dbReference type="Gene3D" id="3.20.20.80">
    <property type="entry name" value="Glycosidases"/>
    <property type="match status" value="1"/>
</dbReference>
<gene>
    <name evidence="11" type="ORF">ST47_g1571</name>
</gene>
<dbReference type="GO" id="GO:0009986">
    <property type="term" value="C:cell surface"/>
    <property type="evidence" value="ECO:0007669"/>
    <property type="project" value="TreeGrafter"/>
</dbReference>
<dbReference type="InterPro" id="IPR050386">
    <property type="entry name" value="Glycosyl_hydrolase_5"/>
</dbReference>
<dbReference type="GO" id="GO:0005576">
    <property type="term" value="C:extracellular region"/>
    <property type="evidence" value="ECO:0007669"/>
    <property type="project" value="UniProtKB-SubCell"/>
</dbReference>
<keyword evidence="3" id="KW-0964">Secreted</keyword>
<dbReference type="PANTHER" id="PTHR31297">
    <property type="entry name" value="GLUCAN ENDO-1,6-BETA-GLUCOSIDASE B"/>
    <property type="match status" value="1"/>
</dbReference>
<protein>
    <recommendedName>
        <fullName evidence="9">glucan 1,3-beta-glucosidase</fullName>
        <ecNumber evidence="9">3.2.1.58</ecNumber>
    </recommendedName>
</protein>
<evidence type="ECO:0000256" key="3">
    <source>
        <dbReference type="ARBA" id="ARBA00022525"/>
    </source>
</evidence>
<evidence type="ECO:0000256" key="4">
    <source>
        <dbReference type="ARBA" id="ARBA00022729"/>
    </source>
</evidence>
<dbReference type="OrthoDB" id="1887033at2759"/>
<dbReference type="EC" id="3.2.1.58" evidence="9"/>
<keyword evidence="6 10" id="KW-0326">Glycosidase</keyword>
<evidence type="ECO:0000256" key="5">
    <source>
        <dbReference type="ARBA" id="ARBA00022801"/>
    </source>
</evidence>
<evidence type="ECO:0000256" key="2">
    <source>
        <dbReference type="ARBA" id="ARBA00005641"/>
    </source>
</evidence>
<comment type="caution">
    <text evidence="11">The sequence shown here is derived from an EMBL/GenBank/DDBJ whole genome shotgun (WGS) entry which is preliminary data.</text>
</comment>
<dbReference type="EMBL" id="JYNV01000073">
    <property type="protein sequence ID" value="KZM27292.1"/>
    <property type="molecule type" value="Genomic_DNA"/>
</dbReference>
<dbReference type="PANTHER" id="PTHR31297:SF1">
    <property type="entry name" value="GLUCAN 1,3-BETA-GLUCOSIDASE I_II-RELATED"/>
    <property type="match status" value="1"/>
</dbReference>
<dbReference type="GO" id="GO:0009251">
    <property type="term" value="P:glucan catabolic process"/>
    <property type="evidence" value="ECO:0007669"/>
    <property type="project" value="TreeGrafter"/>
</dbReference>
<evidence type="ECO:0000256" key="1">
    <source>
        <dbReference type="ARBA" id="ARBA00004613"/>
    </source>
</evidence>
<dbReference type="AlphaFoldDB" id="A0A163KW36"/>
<keyword evidence="4" id="KW-0732">Signal</keyword>
<dbReference type="GO" id="GO:0071555">
    <property type="term" value="P:cell wall organization"/>
    <property type="evidence" value="ECO:0007669"/>
    <property type="project" value="UniProtKB-KW"/>
</dbReference>
<reference evidence="11 12" key="1">
    <citation type="journal article" date="2016" name="Sci. Rep.">
        <title>Draft genome sequencing and secretome analysis of fungal phytopathogen Ascochyta rabiei provides insight into the necrotrophic effector repertoire.</title>
        <authorList>
            <person name="Verma S."/>
            <person name="Gazara R.K."/>
            <person name="Nizam S."/>
            <person name="Parween S."/>
            <person name="Chattopadhyay D."/>
            <person name="Verma P.K."/>
        </authorList>
    </citation>
    <scope>NUCLEOTIDE SEQUENCE [LARGE SCALE GENOMIC DNA]</scope>
    <source>
        <strain evidence="11 12">ArDII</strain>
    </source>
</reference>
<evidence type="ECO:0000256" key="8">
    <source>
        <dbReference type="ARBA" id="ARBA00036824"/>
    </source>
</evidence>
<keyword evidence="5 10" id="KW-0378">Hydrolase</keyword>
<evidence type="ECO:0000256" key="10">
    <source>
        <dbReference type="RuleBase" id="RU361153"/>
    </source>
</evidence>